<dbReference type="PROSITE" id="PS50887">
    <property type="entry name" value="GGDEF"/>
    <property type="match status" value="1"/>
</dbReference>
<dbReference type="PROSITE" id="PS50883">
    <property type="entry name" value="EAL"/>
    <property type="match status" value="1"/>
</dbReference>
<dbReference type="SUPFAM" id="SSF141868">
    <property type="entry name" value="EAL domain-like"/>
    <property type="match status" value="1"/>
</dbReference>
<dbReference type="SMART" id="SM00267">
    <property type="entry name" value="GGDEF"/>
    <property type="match status" value="1"/>
</dbReference>
<evidence type="ECO:0000313" key="4">
    <source>
        <dbReference type="EMBL" id="THV28196.1"/>
    </source>
</evidence>
<proteinExistence type="predicted"/>
<dbReference type="CDD" id="cd01949">
    <property type="entry name" value="GGDEF"/>
    <property type="match status" value="1"/>
</dbReference>
<feature type="non-terminal residue" evidence="4">
    <location>
        <position position="1"/>
    </location>
</feature>
<evidence type="ECO:0000313" key="5">
    <source>
        <dbReference type="Proteomes" id="UP000307378"/>
    </source>
</evidence>
<dbReference type="InterPro" id="IPR035919">
    <property type="entry name" value="EAL_sf"/>
</dbReference>
<dbReference type="Pfam" id="PF00990">
    <property type="entry name" value="GGDEF"/>
    <property type="match status" value="1"/>
</dbReference>
<dbReference type="SUPFAM" id="SSF55073">
    <property type="entry name" value="Nucleotide cyclase"/>
    <property type="match status" value="1"/>
</dbReference>
<dbReference type="InterPro" id="IPR052155">
    <property type="entry name" value="Biofilm_reg_signaling"/>
</dbReference>
<protein>
    <submittedName>
        <fullName evidence="4">EAL domain-containing protein</fullName>
    </submittedName>
</protein>
<dbReference type="PANTHER" id="PTHR44757:SF2">
    <property type="entry name" value="BIOFILM ARCHITECTURE MAINTENANCE PROTEIN MBAA"/>
    <property type="match status" value="1"/>
</dbReference>
<sequence length="443" mass="48462">LRQLAMHDPLTGLANRTTFHRTLVQHLERAGTENGVAVMFVDLDHFKEVNDTFGHPVGDALIKEVANRLLEIAPSALVSRLGGDEFTILQEVEDLVEVELLAGRIIEKLRLPFQIEGNLITVGASIGISLAVPGLEATEMTKRADIALYHAKAAGRNTFAVFGSHMEEVLRRRRVLETDLESALETRTQLAVHFQPVYSAKDGRMSSIEALCRWRHPTFGTISPDVFVPIAEECGLIQALGLYVMEEACSLLADVPDCGVGVSVNASAIELMSPGYSLRVLSILSKFGIHPSRLEIEITERMATDADGKAAAAIKALRDAGVRFAVDDFGKGTSSFGQLLNLDVDRIKIDKMFVDQLHHGGGLPLVEAIVQMARHKGLQTTAEGVETADQRETLTSLGCDSLQGFQLSKPLNRHDTMHLLSQHESRMNSARFSGDRSDQVTRP</sequence>
<dbReference type="Gene3D" id="3.30.70.270">
    <property type="match status" value="1"/>
</dbReference>
<dbReference type="AlphaFoldDB" id="A0A4V4HP24"/>
<organism evidence="4 5">
    <name type="scientific">Rhizobium rosettiformans W3</name>
    <dbReference type="NCBI Taxonomy" id="538378"/>
    <lineage>
        <taxon>Bacteria</taxon>
        <taxon>Pseudomonadati</taxon>
        <taxon>Pseudomonadota</taxon>
        <taxon>Alphaproteobacteria</taxon>
        <taxon>Hyphomicrobiales</taxon>
        <taxon>Rhizobiaceae</taxon>
        <taxon>Rhizobium/Agrobacterium group</taxon>
        <taxon>Rhizobium</taxon>
    </lineage>
</organism>
<dbReference type="InterPro" id="IPR001633">
    <property type="entry name" value="EAL_dom"/>
</dbReference>
<dbReference type="Proteomes" id="UP000307378">
    <property type="component" value="Unassembled WGS sequence"/>
</dbReference>
<comment type="caution">
    <text evidence="4">The sequence shown here is derived from an EMBL/GenBank/DDBJ whole genome shotgun (WGS) entry which is preliminary data.</text>
</comment>
<dbReference type="NCBIfam" id="TIGR00254">
    <property type="entry name" value="GGDEF"/>
    <property type="match status" value="1"/>
</dbReference>
<gene>
    <name evidence="4" type="ORF">FAA86_24135</name>
</gene>
<feature type="region of interest" description="Disordered" evidence="1">
    <location>
        <begin position="423"/>
        <end position="443"/>
    </location>
</feature>
<dbReference type="InterPro" id="IPR029787">
    <property type="entry name" value="Nucleotide_cyclase"/>
</dbReference>
<dbReference type="RefSeq" id="WP_136543829.1">
    <property type="nucleotide sequence ID" value="NZ_STGU01000051.1"/>
</dbReference>
<dbReference type="Pfam" id="PF00563">
    <property type="entry name" value="EAL"/>
    <property type="match status" value="1"/>
</dbReference>
<feature type="domain" description="EAL" evidence="2">
    <location>
        <begin position="173"/>
        <end position="424"/>
    </location>
</feature>
<accession>A0A4V4HP24</accession>
<dbReference type="Gene3D" id="3.20.20.450">
    <property type="entry name" value="EAL domain"/>
    <property type="match status" value="1"/>
</dbReference>
<dbReference type="InterPro" id="IPR043128">
    <property type="entry name" value="Rev_trsase/Diguanyl_cyclase"/>
</dbReference>
<dbReference type="CDD" id="cd01948">
    <property type="entry name" value="EAL"/>
    <property type="match status" value="1"/>
</dbReference>
<dbReference type="EMBL" id="STGU01000051">
    <property type="protein sequence ID" value="THV28196.1"/>
    <property type="molecule type" value="Genomic_DNA"/>
</dbReference>
<dbReference type="InterPro" id="IPR000160">
    <property type="entry name" value="GGDEF_dom"/>
</dbReference>
<feature type="domain" description="GGDEF" evidence="3">
    <location>
        <begin position="34"/>
        <end position="164"/>
    </location>
</feature>
<feature type="compositionally biased region" description="Basic and acidic residues" evidence="1">
    <location>
        <begin position="433"/>
        <end position="443"/>
    </location>
</feature>
<dbReference type="PANTHER" id="PTHR44757">
    <property type="entry name" value="DIGUANYLATE CYCLASE DGCP"/>
    <property type="match status" value="1"/>
</dbReference>
<evidence type="ECO:0000259" key="3">
    <source>
        <dbReference type="PROSITE" id="PS50887"/>
    </source>
</evidence>
<dbReference type="SMART" id="SM00052">
    <property type="entry name" value="EAL"/>
    <property type="match status" value="1"/>
</dbReference>
<name>A0A4V4HP24_9HYPH</name>
<evidence type="ECO:0000259" key="2">
    <source>
        <dbReference type="PROSITE" id="PS50883"/>
    </source>
</evidence>
<evidence type="ECO:0000256" key="1">
    <source>
        <dbReference type="SAM" id="MobiDB-lite"/>
    </source>
</evidence>
<reference evidence="4 5" key="1">
    <citation type="submission" date="2019-04" db="EMBL/GenBank/DDBJ databases">
        <title>genome sequence of strain W3.</title>
        <authorList>
            <person name="Gao J."/>
            <person name="Sun J."/>
        </authorList>
    </citation>
    <scope>NUCLEOTIDE SEQUENCE [LARGE SCALE GENOMIC DNA]</scope>
    <source>
        <strain evidence="4 5">W3</strain>
    </source>
</reference>